<dbReference type="PROSITE" id="PS51755">
    <property type="entry name" value="OMPR_PHOB"/>
    <property type="match status" value="1"/>
</dbReference>
<dbReference type="InterPro" id="IPR001789">
    <property type="entry name" value="Sig_transdc_resp-reg_receiver"/>
</dbReference>
<evidence type="ECO:0000256" key="6">
    <source>
        <dbReference type="ARBA" id="ARBA00023163"/>
    </source>
</evidence>
<dbReference type="CDD" id="cd00383">
    <property type="entry name" value="trans_reg_C"/>
    <property type="match status" value="1"/>
</dbReference>
<evidence type="ECO:0000256" key="4">
    <source>
        <dbReference type="ARBA" id="ARBA00023015"/>
    </source>
</evidence>
<feature type="domain" description="OmpR/PhoB-type" evidence="10">
    <location>
        <begin position="128"/>
        <end position="229"/>
    </location>
</feature>
<protein>
    <submittedName>
        <fullName evidence="11">Response regulator transcription factor</fullName>
    </submittedName>
</protein>
<keyword evidence="12" id="KW-1185">Reference proteome</keyword>
<dbReference type="SUPFAM" id="SSF52172">
    <property type="entry name" value="CheY-like"/>
    <property type="match status" value="1"/>
</dbReference>
<dbReference type="SMART" id="SM00448">
    <property type="entry name" value="REC"/>
    <property type="match status" value="1"/>
</dbReference>
<organism evidence="11 12">
    <name type="scientific">Lysinibacillus zambalensis</name>
    <dbReference type="NCBI Taxonomy" id="3160866"/>
    <lineage>
        <taxon>Bacteria</taxon>
        <taxon>Bacillati</taxon>
        <taxon>Bacillota</taxon>
        <taxon>Bacilli</taxon>
        <taxon>Bacillales</taxon>
        <taxon>Bacillaceae</taxon>
        <taxon>Lysinibacillus</taxon>
    </lineage>
</organism>
<keyword evidence="3" id="KW-0902">Two-component regulatory system</keyword>
<comment type="caution">
    <text evidence="11">The sequence shown here is derived from an EMBL/GenBank/DDBJ whole genome shotgun (WGS) entry which is preliminary data.</text>
</comment>
<evidence type="ECO:0000256" key="5">
    <source>
        <dbReference type="ARBA" id="ARBA00023125"/>
    </source>
</evidence>
<dbReference type="PANTHER" id="PTHR48111:SF1">
    <property type="entry name" value="TWO-COMPONENT RESPONSE REGULATOR ORR33"/>
    <property type="match status" value="1"/>
</dbReference>
<dbReference type="Gene3D" id="1.10.10.10">
    <property type="entry name" value="Winged helix-like DNA-binding domain superfamily/Winged helix DNA-binding domain"/>
    <property type="match status" value="1"/>
</dbReference>
<evidence type="ECO:0000256" key="3">
    <source>
        <dbReference type="ARBA" id="ARBA00023012"/>
    </source>
</evidence>
<keyword evidence="6" id="KW-0804">Transcription</keyword>
<feature type="DNA-binding region" description="OmpR/PhoB-type" evidence="8">
    <location>
        <begin position="128"/>
        <end position="229"/>
    </location>
</feature>
<dbReference type="Proteomes" id="UP001478862">
    <property type="component" value="Unassembled WGS sequence"/>
</dbReference>
<evidence type="ECO:0000256" key="7">
    <source>
        <dbReference type="PROSITE-ProRule" id="PRU00169"/>
    </source>
</evidence>
<evidence type="ECO:0000259" key="10">
    <source>
        <dbReference type="PROSITE" id="PS51755"/>
    </source>
</evidence>
<dbReference type="EMBL" id="JBEGDG010000001">
    <property type="protein sequence ID" value="MEQ6353193.1"/>
    <property type="molecule type" value="Genomic_DNA"/>
</dbReference>
<dbReference type="InterPro" id="IPR016032">
    <property type="entry name" value="Sig_transdc_resp-reg_C-effctor"/>
</dbReference>
<evidence type="ECO:0000256" key="1">
    <source>
        <dbReference type="ARBA" id="ARBA00004496"/>
    </source>
</evidence>
<dbReference type="PROSITE" id="PS50110">
    <property type="entry name" value="RESPONSE_REGULATORY"/>
    <property type="match status" value="1"/>
</dbReference>
<sequence length="234" mass="27339">MKKVLIVEDEPYMLDLLNIHLKNYYELTLVKDGATALQTLKQKDFDLIVLDVMLPYFDGWSICKEVRKASKVPILMLTARTEIEDRVKGLELGADDYLIKPFDFEELKARIKALIRRLEYTESSPEENEVLMFNNGFLVIDKANRQVRFNGEAMELTAKEFCLLKFLAESPTRVFTREELLELIWDTYENRDLRAVDSHVKNIRTKFKKVKEGTKIIQTVWGLGYQIIIPENVL</sequence>
<dbReference type="InterPro" id="IPR011006">
    <property type="entry name" value="CheY-like_superfamily"/>
</dbReference>
<gene>
    <name evidence="11" type="ORF">ABNX05_01025</name>
</gene>
<dbReference type="InterPro" id="IPR036388">
    <property type="entry name" value="WH-like_DNA-bd_sf"/>
</dbReference>
<evidence type="ECO:0000313" key="11">
    <source>
        <dbReference type="EMBL" id="MEQ6353193.1"/>
    </source>
</evidence>
<dbReference type="SUPFAM" id="SSF46894">
    <property type="entry name" value="C-terminal effector domain of the bipartite response regulators"/>
    <property type="match status" value="1"/>
</dbReference>
<comment type="subcellular location">
    <subcellularLocation>
        <location evidence="1">Cytoplasm</location>
    </subcellularLocation>
</comment>
<evidence type="ECO:0000256" key="8">
    <source>
        <dbReference type="PROSITE-ProRule" id="PRU01091"/>
    </source>
</evidence>
<dbReference type="SMART" id="SM00862">
    <property type="entry name" value="Trans_reg_C"/>
    <property type="match status" value="1"/>
</dbReference>
<dbReference type="RefSeq" id="WP_349657978.1">
    <property type="nucleotide sequence ID" value="NZ_JBEGDG010000001.1"/>
</dbReference>
<evidence type="ECO:0000256" key="2">
    <source>
        <dbReference type="ARBA" id="ARBA00022553"/>
    </source>
</evidence>
<feature type="modified residue" description="4-aspartylphosphate" evidence="7">
    <location>
        <position position="51"/>
    </location>
</feature>
<evidence type="ECO:0000313" key="12">
    <source>
        <dbReference type="Proteomes" id="UP001478862"/>
    </source>
</evidence>
<keyword evidence="4" id="KW-0805">Transcription regulation</keyword>
<feature type="domain" description="Response regulatory" evidence="9">
    <location>
        <begin position="3"/>
        <end position="115"/>
    </location>
</feature>
<dbReference type="Pfam" id="PF00486">
    <property type="entry name" value="Trans_reg_C"/>
    <property type="match status" value="1"/>
</dbReference>
<dbReference type="Gene3D" id="3.40.50.2300">
    <property type="match status" value="1"/>
</dbReference>
<keyword evidence="5 8" id="KW-0238">DNA-binding</keyword>
<dbReference type="PANTHER" id="PTHR48111">
    <property type="entry name" value="REGULATOR OF RPOS"/>
    <property type="match status" value="1"/>
</dbReference>
<dbReference type="Gene3D" id="6.10.250.690">
    <property type="match status" value="1"/>
</dbReference>
<reference evidence="11 12" key="1">
    <citation type="submission" date="2024-06" db="EMBL/GenBank/DDBJ databases">
        <title>Lysinibacillus zambalefons sp. nov., a Novel Firmicute Isolated from the Poon Bato Zambales Hyperalkaline Spring.</title>
        <authorList>
            <person name="Aja J.A."/>
            <person name="Lazaro J.E.H."/>
            <person name="Llorin L.D."/>
            <person name="Lim K.R."/>
            <person name="Teodosio J."/>
            <person name="Dalisay D.S."/>
        </authorList>
    </citation>
    <scope>NUCLEOTIDE SEQUENCE [LARGE SCALE GENOMIC DNA]</scope>
    <source>
        <strain evidence="11 12">M3</strain>
    </source>
</reference>
<dbReference type="InterPro" id="IPR001867">
    <property type="entry name" value="OmpR/PhoB-type_DNA-bd"/>
</dbReference>
<accession>A0ABV1MPK1</accession>
<dbReference type="InterPro" id="IPR039420">
    <property type="entry name" value="WalR-like"/>
</dbReference>
<evidence type="ECO:0000259" key="9">
    <source>
        <dbReference type="PROSITE" id="PS50110"/>
    </source>
</evidence>
<keyword evidence="2 7" id="KW-0597">Phosphoprotein</keyword>
<dbReference type="Pfam" id="PF00072">
    <property type="entry name" value="Response_reg"/>
    <property type="match status" value="1"/>
</dbReference>
<name>A0ABV1MPK1_9BACI</name>
<proteinExistence type="predicted"/>